<feature type="transmembrane region" description="Helical" evidence="6">
    <location>
        <begin position="143"/>
        <end position="163"/>
    </location>
</feature>
<reference evidence="8" key="1">
    <citation type="journal article" date="2020" name="Stud. Mycol.">
        <title>101 Dothideomycetes genomes: a test case for predicting lifestyles and emergence of pathogens.</title>
        <authorList>
            <person name="Haridas S."/>
            <person name="Albert R."/>
            <person name="Binder M."/>
            <person name="Bloem J."/>
            <person name="Labutti K."/>
            <person name="Salamov A."/>
            <person name="Andreopoulos B."/>
            <person name="Baker S."/>
            <person name="Barry K."/>
            <person name="Bills G."/>
            <person name="Bluhm B."/>
            <person name="Cannon C."/>
            <person name="Castanera R."/>
            <person name="Culley D."/>
            <person name="Daum C."/>
            <person name="Ezra D."/>
            <person name="Gonzalez J."/>
            <person name="Henrissat B."/>
            <person name="Kuo A."/>
            <person name="Liang C."/>
            <person name="Lipzen A."/>
            <person name="Lutzoni F."/>
            <person name="Magnuson J."/>
            <person name="Mondo S."/>
            <person name="Nolan M."/>
            <person name="Ohm R."/>
            <person name="Pangilinan J."/>
            <person name="Park H.-J."/>
            <person name="Ramirez L."/>
            <person name="Alfaro M."/>
            <person name="Sun H."/>
            <person name="Tritt A."/>
            <person name="Yoshinaga Y."/>
            <person name="Zwiers L.-H."/>
            <person name="Turgeon B."/>
            <person name="Goodwin S."/>
            <person name="Spatafora J."/>
            <person name="Crous P."/>
            <person name="Grigoriev I."/>
        </authorList>
    </citation>
    <scope>NUCLEOTIDE SEQUENCE</scope>
    <source>
        <strain evidence="8">CBS 262.69</strain>
    </source>
</reference>
<evidence type="ECO:0000313" key="9">
    <source>
        <dbReference type="Proteomes" id="UP000799640"/>
    </source>
</evidence>
<feature type="transmembrane region" description="Helical" evidence="6">
    <location>
        <begin position="66"/>
        <end position="86"/>
    </location>
</feature>
<dbReference type="PANTHER" id="PTHR23112:SF37">
    <property type="entry name" value="G PROTEIN-COUPLED RECEPTOR GPR1"/>
    <property type="match status" value="1"/>
</dbReference>
<evidence type="ECO:0000313" key="8">
    <source>
        <dbReference type="EMBL" id="KAF2400316.1"/>
    </source>
</evidence>
<evidence type="ECO:0000256" key="6">
    <source>
        <dbReference type="SAM" id="Phobius"/>
    </source>
</evidence>
<gene>
    <name evidence="8" type="ORF">EJ06DRAFT_426026</name>
</gene>
<proteinExistence type="predicted"/>
<dbReference type="PANTHER" id="PTHR23112">
    <property type="entry name" value="G PROTEIN-COUPLED RECEPTOR 157-RELATED"/>
    <property type="match status" value="1"/>
</dbReference>
<evidence type="ECO:0000256" key="1">
    <source>
        <dbReference type="ARBA" id="ARBA00004141"/>
    </source>
</evidence>
<feature type="transmembrane region" description="Helical" evidence="6">
    <location>
        <begin position="233"/>
        <end position="256"/>
    </location>
</feature>
<dbReference type="GO" id="GO:0007189">
    <property type="term" value="P:adenylate cyclase-activating G protein-coupled receptor signaling pathway"/>
    <property type="evidence" value="ECO:0007669"/>
    <property type="project" value="TreeGrafter"/>
</dbReference>
<dbReference type="SUPFAM" id="SSF81321">
    <property type="entry name" value="Family A G protein-coupled receptor-like"/>
    <property type="match status" value="1"/>
</dbReference>
<feature type="compositionally biased region" description="Basic and acidic residues" evidence="5">
    <location>
        <begin position="384"/>
        <end position="394"/>
    </location>
</feature>
<dbReference type="Proteomes" id="UP000799640">
    <property type="component" value="Unassembled WGS sequence"/>
</dbReference>
<keyword evidence="9" id="KW-1185">Reference proteome</keyword>
<keyword evidence="2 6" id="KW-0812">Transmembrane</keyword>
<evidence type="ECO:0000256" key="5">
    <source>
        <dbReference type="SAM" id="MobiDB-lite"/>
    </source>
</evidence>
<feature type="transmembrane region" description="Helical" evidence="6">
    <location>
        <begin position="117"/>
        <end position="136"/>
    </location>
</feature>
<protein>
    <recommendedName>
        <fullName evidence="7">G-protein coupled receptors family 1 profile domain-containing protein</fullName>
    </recommendedName>
</protein>
<feature type="transmembrane region" description="Helical" evidence="6">
    <location>
        <begin position="268"/>
        <end position="289"/>
    </location>
</feature>
<accession>A0A6G1HWS4</accession>
<dbReference type="Gene3D" id="1.20.1070.10">
    <property type="entry name" value="Rhodopsin 7-helix transmembrane proteins"/>
    <property type="match status" value="1"/>
</dbReference>
<evidence type="ECO:0000256" key="2">
    <source>
        <dbReference type="ARBA" id="ARBA00022692"/>
    </source>
</evidence>
<dbReference type="InterPro" id="IPR017452">
    <property type="entry name" value="GPCR_Rhodpsn_7TM"/>
</dbReference>
<organism evidence="8 9">
    <name type="scientific">Trichodelitschia bisporula</name>
    <dbReference type="NCBI Taxonomy" id="703511"/>
    <lineage>
        <taxon>Eukaryota</taxon>
        <taxon>Fungi</taxon>
        <taxon>Dikarya</taxon>
        <taxon>Ascomycota</taxon>
        <taxon>Pezizomycotina</taxon>
        <taxon>Dothideomycetes</taxon>
        <taxon>Dothideomycetes incertae sedis</taxon>
        <taxon>Phaeotrichales</taxon>
        <taxon>Phaeotrichaceae</taxon>
        <taxon>Trichodelitschia</taxon>
    </lineage>
</organism>
<evidence type="ECO:0000256" key="3">
    <source>
        <dbReference type="ARBA" id="ARBA00022989"/>
    </source>
</evidence>
<keyword evidence="4 6" id="KW-0472">Membrane</keyword>
<feature type="transmembrane region" description="Helical" evidence="6">
    <location>
        <begin position="191"/>
        <end position="212"/>
    </location>
</feature>
<feature type="transmembrane region" description="Helical" evidence="6">
    <location>
        <begin position="28"/>
        <end position="54"/>
    </location>
</feature>
<dbReference type="EMBL" id="ML996695">
    <property type="protein sequence ID" value="KAF2400316.1"/>
    <property type="molecule type" value="Genomic_DNA"/>
</dbReference>
<keyword evidence="3 6" id="KW-1133">Transmembrane helix</keyword>
<feature type="region of interest" description="Disordered" evidence="5">
    <location>
        <begin position="384"/>
        <end position="444"/>
    </location>
</feature>
<dbReference type="PROSITE" id="PS50262">
    <property type="entry name" value="G_PROTEIN_RECEP_F1_2"/>
    <property type="match status" value="1"/>
</dbReference>
<dbReference type="InterPro" id="IPR022596">
    <property type="entry name" value="GPR1/2/3_C"/>
</dbReference>
<evidence type="ECO:0000259" key="7">
    <source>
        <dbReference type="PROSITE" id="PS50262"/>
    </source>
</evidence>
<dbReference type="CDD" id="cd00637">
    <property type="entry name" value="7tm_classA_rhodopsin-like"/>
    <property type="match status" value="1"/>
</dbReference>
<sequence>MPPRIPPAVEERFAGSLTPLPESLARGLIPVAVLGFLSFLSTLTLLVLLTYRIITWQRKSRHINQFVILIYNLLCADLQQSIAFVLNARWLVKDSIEVGTATCWAQGWFVSTGDMGSGAFCFAIGLHTFATVLFDYRLSTKSFLLTIIAIWLFIYGTAVAGVAQHPQLYVRAVSWCWVNAKYQKIRLWLHYFWIILFEFGTAFIYIALYICVRSRLQGNFYASKTQARHARKAAKLMVVYPVVYVVCTLPLVTLRLYSMGGHERYPKYTFFCLAGGMITSNGWLDVILYSITRRIMLFSDEPPPDTGGLETFRVPWGGKDPFGTETRCEYVPDSPEGEVIFFVDKSYGGMPGTLDDRGAGLAINSPDPLGFVNIKQHTTVEVRSHPMTEEEKAAAKRRRESPTVPGLAVPDETGSTHRLWTGKEGEEGGASPASLEFGTKPVGY</sequence>
<name>A0A6G1HWS4_9PEZI</name>
<comment type="subcellular location">
    <subcellularLocation>
        <location evidence="1">Membrane</location>
        <topology evidence="1">Multi-pass membrane protein</topology>
    </subcellularLocation>
</comment>
<dbReference type="OrthoDB" id="100006at2759"/>
<feature type="domain" description="G-protein coupled receptors family 1 profile" evidence="7">
    <location>
        <begin position="40"/>
        <end position="289"/>
    </location>
</feature>
<dbReference type="AlphaFoldDB" id="A0A6G1HWS4"/>
<dbReference type="Pfam" id="PF11970">
    <property type="entry name" value="GPR_Gpa2_C"/>
    <property type="match status" value="1"/>
</dbReference>
<dbReference type="GO" id="GO:0004930">
    <property type="term" value="F:G protein-coupled receptor activity"/>
    <property type="evidence" value="ECO:0007669"/>
    <property type="project" value="TreeGrafter"/>
</dbReference>
<dbReference type="GO" id="GO:0005886">
    <property type="term" value="C:plasma membrane"/>
    <property type="evidence" value="ECO:0007669"/>
    <property type="project" value="TreeGrafter"/>
</dbReference>
<evidence type="ECO:0000256" key="4">
    <source>
        <dbReference type="ARBA" id="ARBA00023136"/>
    </source>
</evidence>